<dbReference type="EMBL" id="JBEHCU010012407">
    <property type="protein sequence ID" value="KAL1375546.1"/>
    <property type="molecule type" value="Genomic_DNA"/>
</dbReference>
<keyword evidence="2" id="KW-1185">Reference proteome</keyword>
<proteinExistence type="predicted"/>
<protein>
    <submittedName>
        <fullName evidence="1">Uncharacterized protein</fullName>
    </submittedName>
</protein>
<evidence type="ECO:0000313" key="2">
    <source>
        <dbReference type="Proteomes" id="UP001562425"/>
    </source>
</evidence>
<evidence type="ECO:0000313" key="1">
    <source>
        <dbReference type="EMBL" id="KAL1375546.1"/>
    </source>
</evidence>
<feature type="non-terminal residue" evidence="1">
    <location>
        <position position="1"/>
    </location>
</feature>
<reference evidence="1 2" key="1">
    <citation type="submission" date="2024-05" db="EMBL/GenBank/DDBJ databases">
        <title>Culex pipiens pipiens assembly and annotation.</title>
        <authorList>
            <person name="Alout H."/>
            <person name="Durand T."/>
        </authorList>
    </citation>
    <scope>NUCLEOTIDE SEQUENCE [LARGE SCALE GENOMIC DNA]</scope>
    <source>
        <strain evidence="1">HA-2024</strain>
        <tissue evidence="1">Whole body</tissue>
    </source>
</reference>
<accession>A0ABD1CGM3</accession>
<dbReference type="AlphaFoldDB" id="A0ABD1CGM3"/>
<sequence>RNLCRGVNGITRLPVAKPEEHLIISYWAEEDDRP</sequence>
<gene>
    <name evidence="1" type="ORF">pipiens_000695</name>
</gene>
<organism evidence="1 2">
    <name type="scientific">Culex pipiens pipiens</name>
    <name type="common">Northern house mosquito</name>
    <dbReference type="NCBI Taxonomy" id="38569"/>
    <lineage>
        <taxon>Eukaryota</taxon>
        <taxon>Metazoa</taxon>
        <taxon>Ecdysozoa</taxon>
        <taxon>Arthropoda</taxon>
        <taxon>Hexapoda</taxon>
        <taxon>Insecta</taxon>
        <taxon>Pterygota</taxon>
        <taxon>Neoptera</taxon>
        <taxon>Endopterygota</taxon>
        <taxon>Diptera</taxon>
        <taxon>Nematocera</taxon>
        <taxon>Culicoidea</taxon>
        <taxon>Culicidae</taxon>
        <taxon>Culicinae</taxon>
        <taxon>Culicini</taxon>
        <taxon>Culex</taxon>
        <taxon>Culex</taxon>
    </lineage>
</organism>
<comment type="caution">
    <text evidence="1">The sequence shown here is derived from an EMBL/GenBank/DDBJ whole genome shotgun (WGS) entry which is preliminary data.</text>
</comment>
<dbReference type="Proteomes" id="UP001562425">
    <property type="component" value="Unassembled WGS sequence"/>
</dbReference>
<name>A0ABD1CGM3_CULPP</name>
<feature type="non-terminal residue" evidence="1">
    <location>
        <position position="34"/>
    </location>
</feature>